<sequence length="1000" mass="113597">MATSSNRTYRDAVTQDPVQERQRAHAVAAKVEVELQDNLSLVPMDSILDRLYHIHPDVIDRIAKRQDVVASLDKIPLPAKEGEELFYPTFVQLANVINKHYSEDLEVVYNAAKARMTKNEAANIPNNPRDGEAGVEYEKLKQRSQEGLAAMRWVSKANTTPKASDKTASGIKLDVVCTLLPGKPDENKKVPDDTYWVHITTPVEIKPNHDNVEERQKASKQLAEYMRMCLKDQLDRCFIFGLVLCGHKLRVMRCDRSGMEASNWIDIKQDFHIFIRIILGLSILDRTTLGYDNTKKMVLPGSSLPVYSTSMSAVTYMQTHLPSMYDVKWFIFVPSPNGPPGDGTWYLTTKAISLIRSEMMTGRATLAWRVLESKDGTRAEAKDDARPLVLKDAWTPDGELSEAELDPRNDGKEVVNVARVMLSVPVVDIAAPAFPAYSTKVFRPHPPESKLSGVEHVWHDGIMEYYDQVPGAYKKHTNEDEGEQSQRSKTMPGRPKGPDQKTATHHRTLTRTLVEVYGWPLKDFLDLIELVVVIRGAVQGHQSLHFAGVLHRDISSGNLIIYPTANADYEILGYVIDLDHAQKANGWTSCAPDVDDEDVNDPAVYQTMVLSMNREVPRYLRSKQNKRHMANDFLALNEPRNLAVKDQTVLVTPELVKELIEIWKVIKDEHPDVLKKILLRFQNSPLHAASFVGELLAMYGSQSIDKVLAEVNYLLQYPEKELYDKWSREPQGDHVPSWAITNPRDQNGAQITGTFAYMSYEVYHQKSYRSVFTFPTSDSDARKVHSAVHDIESFFWVLLRECLIRDGPGSTHRRLDLRLPFDEDTENALGVAGKKDSGDGDQAGKDGAKKTRKEAVRPVGLQDAAGKYVLSKKDRTKFKNHVYKLFENDNLYEMFETKKLMFTNPEVLDEVVSLIHPYFERLRPLLTDMWRIIRRAHLMSDPLTEACIHEQMLQLFDDHLKELQSGKKTPIEQERDAFIRDSLLDKRRKDLAAGNPPPPP</sequence>
<gene>
    <name evidence="3" type="ORF">EIP91_000542</name>
</gene>
<accession>A0A4R0RU72</accession>
<evidence type="ECO:0000256" key="1">
    <source>
        <dbReference type="SAM" id="MobiDB-lite"/>
    </source>
</evidence>
<organism evidence="3 4">
    <name type="scientific">Steccherinum ochraceum</name>
    <dbReference type="NCBI Taxonomy" id="92696"/>
    <lineage>
        <taxon>Eukaryota</taxon>
        <taxon>Fungi</taxon>
        <taxon>Dikarya</taxon>
        <taxon>Basidiomycota</taxon>
        <taxon>Agaricomycotina</taxon>
        <taxon>Agaricomycetes</taxon>
        <taxon>Polyporales</taxon>
        <taxon>Steccherinaceae</taxon>
        <taxon>Steccherinum</taxon>
    </lineage>
</organism>
<feature type="region of interest" description="Disordered" evidence="1">
    <location>
        <begin position="829"/>
        <end position="854"/>
    </location>
</feature>
<dbReference type="OrthoDB" id="2792997at2759"/>
<evidence type="ECO:0000259" key="2">
    <source>
        <dbReference type="Pfam" id="PF17667"/>
    </source>
</evidence>
<feature type="compositionally biased region" description="Basic and acidic residues" evidence="1">
    <location>
        <begin position="833"/>
        <end position="854"/>
    </location>
</feature>
<reference evidence="3 4" key="1">
    <citation type="submission" date="2018-11" db="EMBL/GenBank/DDBJ databases">
        <title>Genome assembly of Steccherinum ochraceum LE-BIN_3174, the white-rot fungus of the Steccherinaceae family (The Residual Polyporoid clade, Polyporales, Basidiomycota).</title>
        <authorList>
            <person name="Fedorova T.V."/>
            <person name="Glazunova O.A."/>
            <person name="Landesman E.O."/>
            <person name="Moiseenko K.V."/>
            <person name="Psurtseva N.V."/>
            <person name="Savinova O.S."/>
            <person name="Shakhova N.V."/>
            <person name="Tyazhelova T.V."/>
            <person name="Vasina D.V."/>
        </authorList>
    </citation>
    <scope>NUCLEOTIDE SEQUENCE [LARGE SCALE GENOMIC DNA]</scope>
    <source>
        <strain evidence="3 4">LE-BIN_3174</strain>
    </source>
</reference>
<protein>
    <recommendedName>
        <fullName evidence="2">Fungal-type protein kinase domain-containing protein</fullName>
    </recommendedName>
</protein>
<dbReference type="PANTHER" id="PTHR38248">
    <property type="entry name" value="FUNK1 6"/>
    <property type="match status" value="1"/>
</dbReference>
<dbReference type="SUPFAM" id="SSF56112">
    <property type="entry name" value="Protein kinase-like (PK-like)"/>
    <property type="match status" value="1"/>
</dbReference>
<dbReference type="InterPro" id="IPR008266">
    <property type="entry name" value="Tyr_kinase_AS"/>
</dbReference>
<evidence type="ECO:0000313" key="4">
    <source>
        <dbReference type="Proteomes" id="UP000292702"/>
    </source>
</evidence>
<dbReference type="PANTHER" id="PTHR38248:SF2">
    <property type="entry name" value="FUNK1 11"/>
    <property type="match status" value="1"/>
</dbReference>
<dbReference type="InterPro" id="IPR011009">
    <property type="entry name" value="Kinase-like_dom_sf"/>
</dbReference>
<feature type="domain" description="Fungal-type protein kinase" evidence="2">
    <location>
        <begin position="745"/>
        <end position="802"/>
    </location>
</feature>
<dbReference type="GO" id="GO:0004672">
    <property type="term" value="F:protein kinase activity"/>
    <property type="evidence" value="ECO:0007669"/>
    <property type="project" value="InterPro"/>
</dbReference>
<dbReference type="Pfam" id="PF17667">
    <property type="entry name" value="Pkinase_fungal"/>
    <property type="match status" value="2"/>
</dbReference>
<feature type="region of interest" description="Disordered" evidence="1">
    <location>
        <begin position="475"/>
        <end position="506"/>
    </location>
</feature>
<dbReference type="EMBL" id="RWJN01000011">
    <property type="protein sequence ID" value="TCD71043.1"/>
    <property type="molecule type" value="Genomic_DNA"/>
</dbReference>
<dbReference type="PROSITE" id="PS00109">
    <property type="entry name" value="PROTEIN_KINASE_TYR"/>
    <property type="match status" value="1"/>
</dbReference>
<dbReference type="Gene3D" id="1.10.510.10">
    <property type="entry name" value="Transferase(Phosphotransferase) domain 1"/>
    <property type="match status" value="1"/>
</dbReference>
<comment type="caution">
    <text evidence="3">The sequence shown here is derived from an EMBL/GenBank/DDBJ whole genome shotgun (WGS) entry which is preliminary data.</text>
</comment>
<feature type="domain" description="Fungal-type protein kinase" evidence="2">
    <location>
        <begin position="186"/>
        <end position="585"/>
    </location>
</feature>
<keyword evidence="4" id="KW-1185">Reference proteome</keyword>
<dbReference type="InterPro" id="IPR040976">
    <property type="entry name" value="Pkinase_fungal"/>
</dbReference>
<evidence type="ECO:0000313" key="3">
    <source>
        <dbReference type="EMBL" id="TCD71043.1"/>
    </source>
</evidence>
<name>A0A4R0RU72_9APHY</name>
<proteinExistence type="predicted"/>
<dbReference type="AlphaFoldDB" id="A0A4R0RU72"/>
<dbReference type="Proteomes" id="UP000292702">
    <property type="component" value="Unassembled WGS sequence"/>
</dbReference>